<name>A0A2N5M8A7_9BACI</name>
<accession>A0A2N5M8A7</accession>
<dbReference type="PROSITE" id="PS51186">
    <property type="entry name" value="GNAT"/>
    <property type="match status" value="1"/>
</dbReference>
<reference evidence="2 3" key="1">
    <citation type="submission" date="2017-11" db="EMBL/GenBank/DDBJ databases">
        <title>Comparitive Functional Genomics of Dry Heat Resistant strains isolated from the Viking Spacecraft.</title>
        <authorList>
            <person name="Seuylemezian A."/>
            <person name="Cooper K."/>
            <person name="Vaishampayan P."/>
        </authorList>
    </citation>
    <scope>NUCLEOTIDE SEQUENCE [LARGE SCALE GENOMIC DNA]</scope>
    <source>
        <strain evidence="2 3">V1-29</strain>
    </source>
</reference>
<dbReference type="RefSeq" id="WP_101640963.1">
    <property type="nucleotide sequence ID" value="NZ_PGUY01000020.1"/>
</dbReference>
<sequence length="158" mass="18606">MSLVFRKSTMEDIDILLPIQKASFQEDLEKYEDFETNPACETFEKLEENIKKYHHFTILDGESVIGAIDVRGNEERMHISKVFISPFNQNNGAGTAAIQFLEEQFPNVKLWTLYTLYLSFRNHYFYEKFGYKKTKEVQLTPKLILFKYEKLPGVLMSK</sequence>
<comment type="caution">
    <text evidence="2">The sequence shown here is derived from an EMBL/GenBank/DDBJ whole genome shotgun (WGS) entry which is preliminary data.</text>
</comment>
<dbReference type="GO" id="GO:0016747">
    <property type="term" value="F:acyltransferase activity, transferring groups other than amino-acyl groups"/>
    <property type="evidence" value="ECO:0007669"/>
    <property type="project" value="InterPro"/>
</dbReference>
<dbReference type="OrthoDB" id="9786032at2"/>
<organism evidence="2 3">
    <name type="scientific">Peribacillus deserti</name>
    <dbReference type="NCBI Taxonomy" id="673318"/>
    <lineage>
        <taxon>Bacteria</taxon>
        <taxon>Bacillati</taxon>
        <taxon>Bacillota</taxon>
        <taxon>Bacilli</taxon>
        <taxon>Bacillales</taxon>
        <taxon>Bacillaceae</taxon>
        <taxon>Peribacillus</taxon>
    </lineage>
</organism>
<evidence type="ECO:0000259" key="1">
    <source>
        <dbReference type="PROSITE" id="PS51186"/>
    </source>
</evidence>
<evidence type="ECO:0000313" key="3">
    <source>
        <dbReference type="Proteomes" id="UP000234748"/>
    </source>
</evidence>
<dbReference type="AlphaFoldDB" id="A0A2N5M8A7"/>
<dbReference type="InterPro" id="IPR000182">
    <property type="entry name" value="GNAT_dom"/>
</dbReference>
<feature type="domain" description="N-acetyltransferase" evidence="1">
    <location>
        <begin position="3"/>
        <end position="158"/>
    </location>
</feature>
<keyword evidence="3" id="KW-1185">Reference proteome</keyword>
<proteinExistence type="predicted"/>
<dbReference type="Pfam" id="PF13673">
    <property type="entry name" value="Acetyltransf_10"/>
    <property type="match status" value="1"/>
</dbReference>
<evidence type="ECO:0000313" key="2">
    <source>
        <dbReference type="EMBL" id="PLT30589.1"/>
    </source>
</evidence>
<dbReference type="InterPro" id="IPR016181">
    <property type="entry name" value="Acyl_CoA_acyltransferase"/>
</dbReference>
<gene>
    <name evidence="2" type="ORF">CUU66_07020</name>
</gene>
<dbReference type="Gene3D" id="3.40.630.30">
    <property type="match status" value="1"/>
</dbReference>
<dbReference type="Proteomes" id="UP000234748">
    <property type="component" value="Unassembled WGS sequence"/>
</dbReference>
<protein>
    <recommendedName>
        <fullName evidence="1">N-acetyltransferase domain-containing protein</fullName>
    </recommendedName>
</protein>
<dbReference type="SUPFAM" id="SSF55729">
    <property type="entry name" value="Acyl-CoA N-acyltransferases (Nat)"/>
    <property type="match status" value="1"/>
</dbReference>
<dbReference type="EMBL" id="PGUY01000020">
    <property type="protein sequence ID" value="PLT30589.1"/>
    <property type="molecule type" value="Genomic_DNA"/>
</dbReference>